<dbReference type="GO" id="GO:0051539">
    <property type="term" value="F:4 iron, 4 sulfur cluster binding"/>
    <property type="evidence" value="ECO:0007669"/>
    <property type="project" value="UniProtKB-KW"/>
</dbReference>
<dbReference type="PROSITE" id="PS51379">
    <property type="entry name" value="4FE4S_FER_2"/>
    <property type="match status" value="2"/>
</dbReference>
<evidence type="ECO:0000256" key="8">
    <source>
        <dbReference type="SAM" id="MobiDB-lite"/>
    </source>
</evidence>
<dbReference type="GO" id="GO:0016625">
    <property type="term" value="F:oxidoreductase activity, acting on the aldehyde or oxo group of donors, iron-sulfur protein as acceptor"/>
    <property type="evidence" value="ECO:0007669"/>
    <property type="project" value="InterPro"/>
</dbReference>
<keyword evidence="7" id="KW-0411">Iron-sulfur</keyword>
<comment type="cofactor">
    <cofactor evidence="1">
        <name>[4Fe-4S] cluster</name>
        <dbReference type="ChEBI" id="CHEBI:49883"/>
    </cofactor>
</comment>
<dbReference type="Gene3D" id="3.30.70.20">
    <property type="match status" value="1"/>
</dbReference>
<keyword evidence="5" id="KW-0813">Transport</keyword>
<dbReference type="PANTHER" id="PTHR43724:SF1">
    <property type="entry name" value="PYRUVATE SYNTHASE SUBUNIT PORD"/>
    <property type="match status" value="1"/>
</dbReference>
<evidence type="ECO:0000259" key="9">
    <source>
        <dbReference type="PROSITE" id="PS51379"/>
    </source>
</evidence>
<dbReference type="EMBL" id="DSTX01000001">
    <property type="protein sequence ID" value="HFK19723.1"/>
    <property type="molecule type" value="Genomic_DNA"/>
</dbReference>
<name>A0A7C3EVG0_9CREN</name>
<reference evidence="10" key="1">
    <citation type="journal article" date="2020" name="mSystems">
        <title>Genome- and Community-Level Interaction Insights into Carbon Utilization and Element Cycling Functions of Hydrothermarchaeota in Hydrothermal Sediment.</title>
        <authorList>
            <person name="Zhou Z."/>
            <person name="Liu Y."/>
            <person name="Xu W."/>
            <person name="Pan J."/>
            <person name="Luo Z.H."/>
            <person name="Li M."/>
        </authorList>
    </citation>
    <scope>NUCLEOTIDE SEQUENCE [LARGE SCALE GENOMIC DNA]</scope>
    <source>
        <strain evidence="10">SpSt-468</strain>
    </source>
</reference>
<keyword evidence="2" id="KW-0004">4Fe-4S</keyword>
<keyword evidence="3" id="KW-0479">Metal-binding</keyword>
<dbReference type="InterPro" id="IPR017896">
    <property type="entry name" value="4Fe4S_Fe-S-bd"/>
</dbReference>
<dbReference type="PROSITE" id="PS00198">
    <property type="entry name" value="4FE4S_FER_1"/>
    <property type="match status" value="2"/>
</dbReference>
<organism evidence="10">
    <name type="scientific">Candidatus Methanomethylicus mesodigestus</name>
    <dbReference type="NCBI Taxonomy" id="1867258"/>
    <lineage>
        <taxon>Archaea</taxon>
        <taxon>Thermoproteota</taxon>
        <taxon>Methanosuratincolia</taxon>
        <taxon>Candidatus Methanomethylicales</taxon>
        <taxon>Candidatus Methanomethylicaceae</taxon>
        <taxon>Candidatus Methanomethylicus</taxon>
    </lineage>
</organism>
<gene>
    <name evidence="10" type="ORF">ENS19_00380</name>
</gene>
<evidence type="ECO:0000256" key="1">
    <source>
        <dbReference type="ARBA" id="ARBA00001966"/>
    </source>
</evidence>
<evidence type="ECO:0000256" key="2">
    <source>
        <dbReference type="ARBA" id="ARBA00022485"/>
    </source>
</evidence>
<dbReference type="InterPro" id="IPR011898">
    <property type="entry name" value="PorD_KorD"/>
</dbReference>
<dbReference type="Pfam" id="PF14697">
    <property type="entry name" value="Fer4_21"/>
    <property type="match status" value="1"/>
</dbReference>
<evidence type="ECO:0000256" key="3">
    <source>
        <dbReference type="ARBA" id="ARBA00022723"/>
    </source>
</evidence>
<keyword evidence="5" id="KW-0249">Electron transport</keyword>
<evidence type="ECO:0000256" key="5">
    <source>
        <dbReference type="ARBA" id="ARBA00022982"/>
    </source>
</evidence>
<dbReference type="InterPro" id="IPR017900">
    <property type="entry name" value="4Fe4S_Fe_S_CS"/>
</dbReference>
<comment type="caution">
    <text evidence="10">The sequence shown here is derived from an EMBL/GenBank/DDBJ whole genome shotgun (WGS) entry which is preliminary data.</text>
</comment>
<accession>A0A7C3EVG0</accession>
<feature type="region of interest" description="Disordered" evidence="8">
    <location>
        <begin position="1"/>
        <end position="21"/>
    </location>
</feature>
<feature type="domain" description="4Fe-4S ferredoxin-type" evidence="9">
    <location>
        <begin position="60"/>
        <end position="89"/>
    </location>
</feature>
<dbReference type="GO" id="GO:0046872">
    <property type="term" value="F:metal ion binding"/>
    <property type="evidence" value="ECO:0007669"/>
    <property type="project" value="UniProtKB-KW"/>
</dbReference>
<keyword evidence="6" id="KW-0408">Iron</keyword>
<evidence type="ECO:0000313" key="10">
    <source>
        <dbReference type="EMBL" id="HFK19723.1"/>
    </source>
</evidence>
<keyword evidence="4" id="KW-0677">Repeat</keyword>
<protein>
    <submittedName>
        <fullName evidence="10">4Fe-4S dicluster domain-containing protein</fullName>
    </submittedName>
</protein>
<dbReference type="AlphaFoldDB" id="A0A7C3EVG0"/>
<evidence type="ECO:0000256" key="7">
    <source>
        <dbReference type="ARBA" id="ARBA00023014"/>
    </source>
</evidence>
<dbReference type="NCBIfam" id="TIGR02179">
    <property type="entry name" value="PorD_KorD"/>
    <property type="match status" value="1"/>
</dbReference>
<sequence length="90" mass="9690">MNKAKKGRAKVALSKPSEGASGLTGLWRLRRPVIDPAKCTKCHLCWLYCPEGAIARGADGAVWMIYEYCKGCGVCSEVCPSKSISLVKEG</sequence>
<dbReference type="PANTHER" id="PTHR43724">
    <property type="entry name" value="PYRUVATE SYNTHASE SUBUNIT PORD"/>
    <property type="match status" value="1"/>
</dbReference>
<evidence type="ECO:0000256" key="4">
    <source>
        <dbReference type="ARBA" id="ARBA00022737"/>
    </source>
</evidence>
<feature type="domain" description="4Fe-4S ferredoxin-type" evidence="9">
    <location>
        <begin position="30"/>
        <end position="59"/>
    </location>
</feature>
<evidence type="ECO:0000256" key="6">
    <source>
        <dbReference type="ARBA" id="ARBA00023004"/>
    </source>
</evidence>
<dbReference type="SUPFAM" id="SSF54862">
    <property type="entry name" value="4Fe-4S ferredoxins"/>
    <property type="match status" value="1"/>
</dbReference>
<proteinExistence type="predicted"/>